<gene>
    <name evidence="1" type="ORF">FA13DRAFT_1799043</name>
</gene>
<evidence type="ECO:0000313" key="1">
    <source>
        <dbReference type="EMBL" id="TEB22277.1"/>
    </source>
</evidence>
<reference evidence="1 2" key="1">
    <citation type="journal article" date="2019" name="Nat. Ecol. Evol.">
        <title>Megaphylogeny resolves global patterns of mushroom evolution.</title>
        <authorList>
            <person name="Varga T."/>
            <person name="Krizsan K."/>
            <person name="Foldi C."/>
            <person name="Dima B."/>
            <person name="Sanchez-Garcia M."/>
            <person name="Sanchez-Ramirez S."/>
            <person name="Szollosi G.J."/>
            <person name="Szarkandi J.G."/>
            <person name="Papp V."/>
            <person name="Albert L."/>
            <person name="Andreopoulos W."/>
            <person name="Angelini C."/>
            <person name="Antonin V."/>
            <person name="Barry K.W."/>
            <person name="Bougher N.L."/>
            <person name="Buchanan P."/>
            <person name="Buyck B."/>
            <person name="Bense V."/>
            <person name="Catcheside P."/>
            <person name="Chovatia M."/>
            <person name="Cooper J."/>
            <person name="Damon W."/>
            <person name="Desjardin D."/>
            <person name="Finy P."/>
            <person name="Geml J."/>
            <person name="Haridas S."/>
            <person name="Hughes K."/>
            <person name="Justo A."/>
            <person name="Karasinski D."/>
            <person name="Kautmanova I."/>
            <person name="Kiss B."/>
            <person name="Kocsube S."/>
            <person name="Kotiranta H."/>
            <person name="LaButti K.M."/>
            <person name="Lechner B.E."/>
            <person name="Liimatainen K."/>
            <person name="Lipzen A."/>
            <person name="Lukacs Z."/>
            <person name="Mihaltcheva S."/>
            <person name="Morgado L.N."/>
            <person name="Niskanen T."/>
            <person name="Noordeloos M.E."/>
            <person name="Ohm R.A."/>
            <person name="Ortiz-Santana B."/>
            <person name="Ovrebo C."/>
            <person name="Racz N."/>
            <person name="Riley R."/>
            <person name="Savchenko A."/>
            <person name="Shiryaev A."/>
            <person name="Soop K."/>
            <person name="Spirin V."/>
            <person name="Szebenyi C."/>
            <person name="Tomsovsky M."/>
            <person name="Tulloss R.E."/>
            <person name="Uehling J."/>
            <person name="Grigoriev I.V."/>
            <person name="Vagvolgyi C."/>
            <person name="Papp T."/>
            <person name="Martin F.M."/>
            <person name="Miettinen O."/>
            <person name="Hibbett D.S."/>
            <person name="Nagy L.G."/>
        </authorList>
    </citation>
    <scope>NUCLEOTIDE SEQUENCE [LARGE SCALE GENOMIC DNA]</scope>
    <source>
        <strain evidence="1 2">FP101781</strain>
    </source>
</reference>
<protein>
    <submittedName>
        <fullName evidence="1">Uncharacterized protein</fullName>
    </submittedName>
</protein>
<evidence type="ECO:0000313" key="2">
    <source>
        <dbReference type="Proteomes" id="UP000298030"/>
    </source>
</evidence>
<keyword evidence="2" id="KW-1185">Reference proteome</keyword>
<dbReference type="Proteomes" id="UP000298030">
    <property type="component" value="Unassembled WGS sequence"/>
</dbReference>
<sequence length="169" mass="18455">MRLVVTPYGHPTCHVTSPGGVSTPNTHPLASRPYAQCPPLASRPYAQCPPLASHPYAQCPPLASHPYAQCPPRMSRLDAERTPRVSRPYTHPFVPRSYAERPPPDAMSHPLHHVPTANAHPSCHVPPPHATSHPLASRPTCLHHFLSPMPTPSRDTTTNTHAHAPCHIL</sequence>
<proteinExistence type="predicted"/>
<dbReference type="EMBL" id="QPFP01000094">
    <property type="protein sequence ID" value="TEB22277.1"/>
    <property type="molecule type" value="Genomic_DNA"/>
</dbReference>
<accession>A0A4Y7SK71</accession>
<organism evidence="1 2">
    <name type="scientific">Coprinellus micaceus</name>
    <name type="common">Glistening ink-cap mushroom</name>
    <name type="synonym">Coprinus micaceus</name>
    <dbReference type="NCBI Taxonomy" id="71717"/>
    <lineage>
        <taxon>Eukaryota</taxon>
        <taxon>Fungi</taxon>
        <taxon>Dikarya</taxon>
        <taxon>Basidiomycota</taxon>
        <taxon>Agaricomycotina</taxon>
        <taxon>Agaricomycetes</taxon>
        <taxon>Agaricomycetidae</taxon>
        <taxon>Agaricales</taxon>
        <taxon>Agaricineae</taxon>
        <taxon>Psathyrellaceae</taxon>
        <taxon>Coprinellus</taxon>
    </lineage>
</organism>
<comment type="caution">
    <text evidence="1">The sequence shown here is derived from an EMBL/GenBank/DDBJ whole genome shotgun (WGS) entry which is preliminary data.</text>
</comment>
<name>A0A4Y7SK71_COPMI</name>
<dbReference type="AlphaFoldDB" id="A0A4Y7SK71"/>